<keyword evidence="2" id="KW-1185">Reference proteome</keyword>
<dbReference type="EMBL" id="RRYP01004359">
    <property type="protein sequence ID" value="TNV82926.1"/>
    <property type="molecule type" value="Genomic_DNA"/>
</dbReference>
<evidence type="ECO:0000313" key="2">
    <source>
        <dbReference type="Proteomes" id="UP000785679"/>
    </source>
</evidence>
<comment type="caution">
    <text evidence="1">The sequence shown here is derived from an EMBL/GenBank/DDBJ whole genome shotgun (WGS) entry which is preliminary data.</text>
</comment>
<dbReference type="Proteomes" id="UP000785679">
    <property type="component" value="Unassembled WGS sequence"/>
</dbReference>
<evidence type="ECO:0000313" key="1">
    <source>
        <dbReference type="EMBL" id="TNV82926.1"/>
    </source>
</evidence>
<name>A0A8J8T646_HALGN</name>
<dbReference type="AlphaFoldDB" id="A0A8J8T646"/>
<organism evidence="1 2">
    <name type="scientific">Halteria grandinella</name>
    <dbReference type="NCBI Taxonomy" id="5974"/>
    <lineage>
        <taxon>Eukaryota</taxon>
        <taxon>Sar</taxon>
        <taxon>Alveolata</taxon>
        <taxon>Ciliophora</taxon>
        <taxon>Intramacronucleata</taxon>
        <taxon>Spirotrichea</taxon>
        <taxon>Stichotrichia</taxon>
        <taxon>Sporadotrichida</taxon>
        <taxon>Halteriidae</taxon>
        <taxon>Halteria</taxon>
    </lineage>
</organism>
<reference evidence="1" key="1">
    <citation type="submission" date="2019-06" db="EMBL/GenBank/DDBJ databases">
        <authorList>
            <person name="Zheng W."/>
        </authorList>
    </citation>
    <scope>NUCLEOTIDE SEQUENCE</scope>
    <source>
        <strain evidence="1">QDHG01</strain>
    </source>
</reference>
<proteinExistence type="predicted"/>
<protein>
    <submittedName>
        <fullName evidence="1">Uncharacterized protein</fullName>
    </submittedName>
</protein>
<accession>A0A8J8T646</accession>
<sequence length="103" mass="11404">MESIIGKANQMKQTCLRASGSANIRITERYIETRSVFYHRKISKTGLLVASIASWRAQLKGPNRGLLPFIPLLLERPQFTPSKIGQSTLLLTTSLGNESSISD</sequence>
<gene>
    <name evidence="1" type="ORF">FGO68_gene6562</name>
</gene>